<dbReference type="Proteomes" id="UP001215151">
    <property type="component" value="Unassembled WGS sequence"/>
</dbReference>
<dbReference type="InterPro" id="IPR036047">
    <property type="entry name" value="F-box-like_dom_sf"/>
</dbReference>
<dbReference type="CDD" id="cd09917">
    <property type="entry name" value="F-box_SF"/>
    <property type="match status" value="1"/>
</dbReference>
<comment type="caution">
    <text evidence="2">The sequence shown here is derived from an EMBL/GenBank/DDBJ whole genome shotgun (WGS) entry which is preliminary data.</text>
</comment>
<dbReference type="SUPFAM" id="SSF81383">
    <property type="entry name" value="F-box domain"/>
    <property type="match status" value="1"/>
</dbReference>
<dbReference type="InterPro" id="IPR001810">
    <property type="entry name" value="F-box_dom"/>
</dbReference>
<protein>
    <recommendedName>
        <fullName evidence="1">F-box domain-containing protein</fullName>
    </recommendedName>
</protein>
<reference evidence="2" key="1">
    <citation type="submission" date="2022-11" db="EMBL/GenBank/DDBJ databases">
        <title>Genome Sequence of Cubamyces cubensis.</title>
        <authorList>
            <person name="Buettner E."/>
        </authorList>
    </citation>
    <scope>NUCLEOTIDE SEQUENCE</scope>
    <source>
        <strain evidence="2">MPL-01</strain>
    </source>
</reference>
<sequence length="589" mass="67870">MPSRKASESSSKDTANGNLKAKTVKTIVVRKLRGRLQELLNTPIEILSEILSYLPPRDLCSMVRTSKLFRDFLLSKRCSRFIWRDAWKGVEGFPVLPPLLSEPALAHLLYSLHCHGCGERTMKRVIFQWQKRYCKVCLKSRREEWRLWYAGHPLSQDEFFSKLGGFCYSIFNDPSDGTRWFQIEQYERFLIAWHAAEPNLEAKRQVYEMQIAKKREIADYAAALSSWVDVERQARLSDLHAMKEQRFQDVCSRLRDEGWSAELDHLMSQHCDRRRFERISSIRQASQLTDRAFQRVFIDIEPILREARGFLVAQRKTRLDNLLARLEELEAAIEHHYFFHDSGLPCIPSAFDFVCDPEVEPLLRAPSTLEVSSATFARVLPFAISRRETKFRSEFGKIVKANVESVPDNIDPIELAVASFRCLNCDAQPLRYPAILAHPCGHASTSWPDAPQDYNEDLREVWSQHWDSHGSRRLVGRSHPLAPENPFGMSCWEGDTLSSPKALLAVLNLPPEIARLEDVQYFRLVCLSCSLGKGALTWEAALAHTNECHDGGWRVASEEERYISMELEVNAYAFFPTYVPATRMTINRR</sequence>
<evidence type="ECO:0000259" key="1">
    <source>
        <dbReference type="PROSITE" id="PS50181"/>
    </source>
</evidence>
<dbReference type="AlphaFoldDB" id="A0AAD7TUC5"/>
<proteinExistence type="predicted"/>
<feature type="domain" description="F-box" evidence="1">
    <location>
        <begin position="36"/>
        <end position="86"/>
    </location>
</feature>
<dbReference type="SMART" id="SM00256">
    <property type="entry name" value="FBOX"/>
    <property type="match status" value="1"/>
</dbReference>
<dbReference type="Gene3D" id="1.20.1280.50">
    <property type="match status" value="1"/>
</dbReference>
<dbReference type="Pfam" id="PF12937">
    <property type="entry name" value="F-box-like"/>
    <property type="match status" value="1"/>
</dbReference>
<dbReference type="EMBL" id="JAPEVG010000109">
    <property type="protein sequence ID" value="KAJ8482646.1"/>
    <property type="molecule type" value="Genomic_DNA"/>
</dbReference>
<evidence type="ECO:0000313" key="3">
    <source>
        <dbReference type="Proteomes" id="UP001215151"/>
    </source>
</evidence>
<accession>A0AAD7TUC5</accession>
<gene>
    <name evidence="2" type="ORF">ONZ51_g5220</name>
</gene>
<evidence type="ECO:0000313" key="2">
    <source>
        <dbReference type="EMBL" id="KAJ8482646.1"/>
    </source>
</evidence>
<dbReference type="PROSITE" id="PS50181">
    <property type="entry name" value="FBOX"/>
    <property type="match status" value="1"/>
</dbReference>
<keyword evidence="3" id="KW-1185">Reference proteome</keyword>
<name>A0AAD7TUC5_9APHY</name>
<organism evidence="2 3">
    <name type="scientific">Trametes cubensis</name>
    <dbReference type="NCBI Taxonomy" id="1111947"/>
    <lineage>
        <taxon>Eukaryota</taxon>
        <taxon>Fungi</taxon>
        <taxon>Dikarya</taxon>
        <taxon>Basidiomycota</taxon>
        <taxon>Agaricomycotina</taxon>
        <taxon>Agaricomycetes</taxon>
        <taxon>Polyporales</taxon>
        <taxon>Polyporaceae</taxon>
        <taxon>Trametes</taxon>
    </lineage>
</organism>